<evidence type="ECO:0000259" key="1">
    <source>
        <dbReference type="PROSITE" id="PS50106"/>
    </source>
</evidence>
<dbReference type="Proteomes" id="UP000309488">
    <property type="component" value="Unassembled WGS sequence"/>
</dbReference>
<reference evidence="2 3" key="1">
    <citation type="submission" date="2019-04" db="EMBL/GenBank/DDBJ databases">
        <title>Pedobacter sp. RP-3-22 sp. nov., isolated from Arctic soil.</title>
        <authorList>
            <person name="Dahal R.H."/>
            <person name="Kim D.-U."/>
        </authorList>
    </citation>
    <scope>NUCLEOTIDE SEQUENCE [LARGE SCALE GENOMIC DNA]</scope>
    <source>
        <strain evidence="2 3">RP-3-22</strain>
    </source>
</reference>
<dbReference type="PROSITE" id="PS51257">
    <property type="entry name" value="PROKAR_LIPOPROTEIN"/>
    <property type="match status" value="1"/>
</dbReference>
<dbReference type="Pfam" id="PF17820">
    <property type="entry name" value="PDZ_6"/>
    <property type="match status" value="1"/>
</dbReference>
<dbReference type="Gene3D" id="2.30.42.10">
    <property type="match status" value="1"/>
</dbReference>
<dbReference type="SUPFAM" id="SSF50156">
    <property type="entry name" value="PDZ domain-like"/>
    <property type="match status" value="1"/>
</dbReference>
<dbReference type="GO" id="GO:0007165">
    <property type="term" value="P:signal transduction"/>
    <property type="evidence" value="ECO:0007669"/>
    <property type="project" value="TreeGrafter"/>
</dbReference>
<dbReference type="PROSITE" id="PS50106">
    <property type="entry name" value="PDZ"/>
    <property type="match status" value="1"/>
</dbReference>
<accession>A0A4U1CN28</accession>
<dbReference type="Gene3D" id="3.30.750.170">
    <property type="match status" value="1"/>
</dbReference>
<dbReference type="EMBL" id="SWBR01000003">
    <property type="protein sequence ID" value="TKC08073.1"/>
    <property type="molecule type" value="Genomic_DNA"/>
</dbReference>
<protein>
    <recommendedName>
        <fullName evidence="1">PDZ domain-containing protein</fullName>
    </recommendedName>
</protein>
<proteinExistence type="predicted"/>
<dbReference type="Pfam" id="PF03572">
    <property type="entry name" value="Peptidase_S41"/>
    <property type="match status" value="1"/>
</dbReference>
<dbReference type="GO" id="GO:0008236">
    <property type="term" value="F:serine-type peptidase activity"/>
    <property type="evidence" value="ECO:0007669"/>
    <property type="project" value="InterPro"/>
</dbReference>
<dbReference type="InterPro" id="IPR036034">
    <property type="entry name" value="PDZ_sf"/>
</dbReference>
<dbReference type="CDD" id="cd07561">
    <property type="entry name" value="Peptidase_S41_CPP_like"/>
    <property type="match status" value="1"/>
</dbReference>
<dbReference type="Gene3D" id="3.90.226.10">
    <property type="entry name" value="2-enoyl-CoA Hydratase, Chain A, domain 1"/>
    <property type="match status" value="1"/>
</dbReference>
<gene>
    <name evidence="2" type="ORF">FA048_13000</name>
</gene>
<dbReference type="PANTHER" id="PTHR32060">
    <property type="entry name" value="TAIL-SPECIFIC PROTEASE"/>
    <property type="match status" value="1"/>
</dbReference>
<name>A0A4U1CN28_9SPHI</name>
<dbReference type="InterPro" id="IPR029045">
    <property type="entry name" value="ClpP/crotonase-like_dom_sf"/>
</dbReference>
<dbReference type="InterPro" id="IPR041489">
    <property type="entry name" value="PDZ_6"/>
</dbReference>
<dbReference type="Pfam" id="PF18294">
    <property type="entry name" value="Pept_S41_N"/>
    <property type="match status" value="1"/>
</dbReference>
<dbReference type="GO" id="GO:0006508">
    <property type="term" value="P:proteolysis"/>
    <property type="evidence" value="ECO:0007669"/>
    <property type="project" value="InterPro"/>
</dbReference>
<keyword evidence="3" id="KW-1185">Reference proteome</keyword>
<dbReference type="GO" id="GO:0030288">
    <property type="term" value="C:outer membrane-bounded periplasmic space"/>
    <property type="evidence" value="ECO:0007669"/>
    <property type="project" value="TreeGrafter"/>
</dbReference>
<feature type="domain" description="PDZ" evidence="1">
    <location>
        <begin position="114"/>
        <end position="168"/>
    </location>
</feature>
<dbReference type="SUPFAM" id="SSF52096">
    <property type="entry name" value="ClpP/crotonase"/>
    <property type="match status" value="1"/>
</dbReference>
<dbReference type="AlphaFoldDB" id="A0A4U1CN28"/>
<dbReference type="SMART" id="SM00228">
    <property type="entry name" value="PDZ"/>
    <property type="match status" value="1"/>
</dbReference>
<dbReference type="InterPro" id="IPR001478">
    <property type="entry name" value="PDZ"/>
</dbReference>
<comment type="caution">
    <text evidence="2">The sequence shown here is derived from an EMBL/GenBank/DDBJ whole genome shotgun (WGS) entry which is preliminary data.</text>
</comment>
<evidence type="ECO:0000313" key="3">
    <source>
        <dbReference type="Proteomes" id="UP000309488"/>
    </source>
</evidence>
<dbReference type="InterPro" id="IPR041613">
    <property type="entry name" value="Pept_S41_N"/>
</dbReference>
<dbReference type="SMART" id="SM00245">
    <property type="entry name" value="TSPc"/>
    <property type="match status" value="1"/>
</dbReference>
<dbReference type="PANTHER" id="PTHR32060:SF30">
    <property type="entry name" value="CARBOXY-TERMINAL PROCESSING PROTEASE CTPA"/>
    <property type="match status" value="1"/>
</dbReference>
<dbReference type="GO" id="GO:0004175">
    <property type="term" value="F:endopeptidase activity"/>
    <property type="evidence" value="ECO:0007669"/>
    <property type="project" value="TreeGrafter"/>
</dbReference>
<evidence type="ECO:0000313" key="2">
    <source>
        <dbReference type="EMBL" id="TKC08073.1"/>
    </source>
</evidence>
<dbReference type="OrthoDB" id="7168509at2"/>
<sequence length="472" mass="52176">MKNIKCNLLSILLLMIAISCKKEKQAALILPEANQWILDSMKVYYYWNEQLPKQPEPNNSASLFFQGLRYSADRFSYMEDPAANTTEYSSFAYYGFEYALVQMPAFPGRIFGTVTLVVPNGPAAKKGLKRGDLFSAVNGIEINSSSSNAIKQLLKQGANISLQTLKVVNDQLISGPLFSISYSYFREQPVYLTKIFSNGNKKTGYIFYNNFNDEFDRNILDSIAKFKNKGIKDLILDLRYNPGGAVSSAAKVAAAVVSVNEGEIFLVSQANKNGGRFTDSFGQTIAKGSSLPRTFAEVINSRISIEKLFVLTSSATASSAELLINNLKPYLNVVQIGEKTIGKDMSSFEIYDQRVPKKIMYVLHPLIFKLYNSKLQGDYSAGLVPDYFADEFSTLPLKEFGDKEEILLKKALEVSLGTSPIISSKVASNKVAPILSANTKAVFQSSFARSTTMSPISFGRGKTGLDFKSNKK</sequence>
<dbReference type="InterPro" id="IPR005151">
    <property type="entry name" value="Tail-specific_protease"/>
</dbReference>
<organism evidence="2 3">
    <name type="scientific">Pedobacter polaris</name>
    <dbReference type="NCBI Taxonomy" id="2571273"/>
    <lineage>
        <taxon>Bacteria</taxon>
        <taxon>Pseudomonadati</taxon>
        <taxon>Bacteroidota</taxon>
        <taxon>Sphingobacteriia</taxon>
        <taxon>Sphingobacteriales</taxon>
        <taxon>Sphingobacteriaceae</taxon>
        <taxon>Pedobacter</taxon>
    </lineage>
</organism>